<dbReference type="RefSeq" id="WP_200761591.1">
    <property type="nucleotide sequence ID" value="NZ_CP036425.1"/>
</dbReference>
<organism evidence="3 4">
    <name type="scientific">Poriferisphaera corsica</name>
    <dbReference type="NCBI Taxonomy" id="2528020"/>
    <lineage>
        <taxon>Bacteria</taxon>
        <taxon>Pseudomonadati</taxon>
        <taxon>Planctomycetota</taxon>
        <taxon>Phycisphaerae</taxon>
        <taxon>Phycisphaerales</taxon>
        <taxon>Phycisphaeraceae</taxon>
        <taxon>Poriferisphaera</taxon>
    </lineage>
</organism>
<evidence type="ECO:0000313" key="4">
    <source>
        <dbReference type="Proteomes" id="UP000317369"/>
    </source>
</evidence>
<dbReference type="Pfam" id="PF00271">
    <property type="entry name" value="Helicase_C"/>
    <property type="match status" value="1"/>
</dbReference>
<protein>
    <submittedName>
        <fullName evidence="3">Type I restriction enzyme EcoKI subunit R</fullName>
    </submittedName>
</protein>
<name>A0A517YS37_9BACT</name>
<dbReference type="SMART" id="SM00490">
    <property type="entry name" value="HELICc"/>
    <property type="match status" value="1"/>
</dbReference>
<dbReference type="InterPro" id="IPR001650">
    <property type="entry name" value="Helicase_C-like"/>
</dbReference>
<dbReference type="Pfam" id="PF04851">
    <property type="entry name" value="ResIII"/>
    <property type="match status" value="1"/>
</dbReference>
<dbReference type="KEGG" id="pcor:KS4_10750"/>
<keyword evidence="4" id="KW-1185">Reference proteome</keyword>
<dbReference type="AlphaFoldDB" id="A0A517YS37"/>
<dbReference type="GO" id="GO:0005524">
    <property type="term" value="F:ATP binding"/>
    <property type="evidence" value="ECO:0007669"/>
    <property type="project" value="InterPro"/>
</dbReference>
<feature type="domain" description="Helicase ATP-binding" evidence="1">
    <location>
        <begin position="16"/>
        <end position="176"/>
    </location>
</feature>
<dbReference type="InterPro" id="IPR050742">
    <property type="entry name" value="Helicase_Restrict-Modif_Enz"/>
</dbReference>
<dbReference type="PANTHER" id="PTHR47396">
    <property type="entry name" value="TYPE I RESTRICTION ENZYME ECOKI R PROTEIN"/>
    <property type="match status" value="1"/>
</dbReference>
<dbReference type="GO" id="GO:0005829">
    <property type="term" value="C:cytosol"/>
    <property type="evidence" value="ECO:0007669"/>
    <property type="project" value="TreeGrafter"/>
</dbReference>
<dbReference type="Proteomes" id="UP000317369">
    <property type="component" value="Chromosome"/>
</dbReference>
<dbReference type="Gene3D" id="3.40.50.300">
    <property type="entry name" value="P-loop containing nucleotide triphosphate hydrolases"/>
    <property type="match status" value="2"/>
</dbReference>
<dbReference type="InterPro" id="IPR014001">
    <property type="entry name" value="Helicase_ATP-bd"/>
</dbReference>
<evidence type="ECO:0000259" key="2">
    <source>
        <dbReference type="PROSITE" id="PS51194"/>
    </source>
</evidence>
<feature type="domain" description="Helicase C-terminal" evidence="2">
    <location>
        <begin position="235"/>
        <end position="384"/>
    </location>
</feature>
<evidence type="ECO:0000259" key="1">
    <source>
        <dbReference type="PROSITE" id="PS51192"/>
    </source>
</evidence>
<dbReference type="EMBL" id="CP036425">
    <property type="protein sequence ID" value="QDU33034.1"/>
    <property type="molecule type" value="Genomic_DNA"/>
</dbReference>
<dbReference type="InterPro" id="IPR006935">
    <property type="entry name" value="Helicase/UvrB_N"/>
</dbReference>
<dbReference type="InterPro" id="IPR027417">
    <property type="entry name" value="P-loop_NTPase"/>
</dbReference>
<reference evidence="3 4" key="1">
    <citation type="submission" date="2019-02" db="EMBL/GenBank/DDBJ databases">
        <title>Deep-cultivation of Planctomycetes and their phenomic and genomic characterization uncovers novel biology.</title>
        <authorList>
            <person name="Wiegand S."/>
            <person name="Jogler M."/>
            <person name="Boedeker C."/>
            <person name="Pinto D."/>
            <person name="Vollmers J."/>
            <person name="Rivas-Marin E."/>
            <person name="Kohn T."/>
            <person name="Peeters S.H."/>
            <person name="Heuer A."/>
            <person name="Rast P."/>
            <person name="Oberbeckmann S."/>
            <person name="Bunk B."/>
            <person name="Jeske O."/>
            <person name="Meyerdierks A."/>
            <person name="Storesund J.E."/>
            <person name="Kallscheuer N."/>
            <person name="Luecker S."/>
            <person name="Lage O.M."/>
            <person name="Pohl T."/>
            <person name="Merkel B.J."/>
            <person name="Hornburger P."/>
            <person name="Mueller R.-W."/>
            <person name="Bruemmer F."/>
            <person name="Labrenz M."/>
            <person name="Spormann A.M."/>
            <person name="Op den Camp H."/>
            <person name="Overmann J."/>
            <person name="Amann R."/>
            <person name="Jetten M.S.M."/>
            <person name="Mascher T."/>
            <person name="Medema M.H."/>
            <person name="Devos D.P."/>
            <person name="Kaster A.-K."/>
            <person name="Ovreas L."/>
            <person name="Rohde M."/>
            <person name="Galperin M.Y."/>
            <person name="Jogler C."/>
        </authorList>
    </citation>
    <scope>NUCLEOTIDE SEQUENCE [LARGE SCALE GENOMIC DNA]</scope>
    <source>
        <strain evidence="3 4">KS4</strain>
    </source>
</reference>
<dbReference type="PANTHER" id="PTHR47396:SF1">
    <property type="entry name" value="ATP-DEPENDENT HELICASE IRC3-RELATED"/>
    <property type="match status" value="1"/>
</dbReference>
<dbReference type="GO" id="GO:0016787">
    <property type="term" value="F:hydrolase activity"/>
    <property type="evidence" value="ECO:0007669"/>
    <property type="project" value="InterPro"/>
</dbReference>
<accession>A0A517YS37</accession>
<proteinExistence type="predicted"/>
<gene>
    <name evidence="3" type="ORF">KS4_10750</name>
</gene>
<dbReference type="SUPFAM" id="SSF52540">
    <property type="entry name" value="P-loop containing nucleoside triphosphate hydrolases"/>
    <property type="match status" value="1"/>
</dbReference>
<dbReference type="GO" id="GO:0003677">
    <property type="term" value="F:DNA binding"/>
    <property type="evidence" value="ECO:0007669"/>
    <property type="project" value="InterPro"/>
</dbReference>
<evidence type="ECO:0000313" key="3">
    <source>
        <dbReference type="EMBL" id="QDU33034.1"/>
    </source>
</evidence>
<sequence>MVLRPYQQEAVRAVYEHLRLRDDNPCLVLPTAAGKTPVIASICRDVVQKWDGRVLILAHVKELLEQAVNKLHIMAPDLWHRIGVYSAGLGSRDTEYPIIVAGIQSVYKRATELGHFDLILIDECHMLPPDGEGMYQSFLNGMQKINPQVRLIGLTATPYRMKQGLICNSDPESLLHHICYEVGVRELIVQGYLCPLKSKAGQRKVDTSKLHIRGGEFIQSETEALMDEESLVQSACSEIIKLTQDRHSVLIFAAGVKHAQHIQQTIENMGHACGFVCGDTLPFNRSQTLDGFKEQKLKYLVNVNVLTTGFDAPTIDCVVLLRPTQSPGLLYQMVGRGFRIHPSKQDCLILDYGGNILRHGPIDDLKVADKAKGTGKAPAKECPNCRALIHAAYSNCPECGYEFEREPDNKHNAQADSASVLSGQVTETDYEVQEVYYSVHQKRGAPENSPRTMRIDYRIGFNEYKSEWVCPEHHGYAHQKFQTWWQDRSLEPLPDSAEEAVAICDAGGIAETHAITVRSVAGEKFDRITSYKLGEKPPRMDGSASGSSGIYSDQFVEGLPCPDDEIPF</sequence>
<dbReference type="PROSITE" id="PS51192">
    <property type="entry name" value="HELICASE_ATP_BIND_1"/>
    <property type="match status" value="1"/>
</dbReference>
<dbReference type="SMART" id="SM00487">
    <property type="entry name" value="DEXDc"/>
    <property type="match status" value="1"/>
</dbReference>
<dbReference type="PROSITE" id="PS51194">
    <property type="entry name" value="HELICASE_CTER"/>
    <property type="match status" value="1"/>
</dbReference>